<dbReference type="PANTHER" id="PTHR10098:SF108">
    <property type="entry name" value="TETRATRICOPEPTIDE REPEAT PROTEIN 28"/>
    <property type="match status" value="1"/>
</dbReference>
<accession>A0ABN2AUN3</accession>
<dbReference type="Gene3D" id="1.25.40.10">
    <property type="entry name" value="Tetratricopeptide repeat domain"/>
    <property type="match status" value="1"/>
</dbReference>
<dbReference type="EMBL" id="BAAAOR010000024">
    <property type="protein sequence ID" value="GAA1525720.1"/>
    <property type="molecule type" value="Genomic_DNA"/>
</dbReference>
<organism evidence="2 3">
    <name type="scientific">Nocardioides humi</name>
    <dbReference type="NCBI Taxonomy" id="449461"/>
    <lineage>
        <taxon>Bacteria</taxon>
        <taxon>Bacillati</taxon>
        <taxon>Actinomycetota</taxon>
        <taxon>Actinomycetes</taxon>
        <taxon>Propionibacteriales</taxon>
        <taxon>Nocardioidaceae</taxon>
        <taxon>Nocardioides</taxon>
    </lineage>
</organism>
<dbReference type="PANTHER" id="PTHR10098">
    <property type="entry name" value="RAPSYN-RELATED"/>
    <property type="match status" value="1"/>
</dbReference>
<dbReference type="Pfam" id="PF12770">
    <property type="entry name" value="CHAT"/>
    <property type="match status" value="1"/>
</dbReference>
<proteinExistence type="predicted"/>
<dbReference type="SUPFAM" id="SSF48452">
    <property type="entry name" value="TPR-like"/>
    <property type="match status" value="1"/>
</dbReference>
<dbReference type="RefSeq" id="WP_344112681.1">
    <property type="nucleotide sequence ID" value="NZ_BAAAOR010000024.1"/>
</dbReference>
<dbReference type="InterPro" id="IPR011990">
    <property type="entry name" value="TPR-like_helical_dom_sf"/>
</dbReference>
<evidence type="ECO:0000313" key="2">
    <source>
        <dbReference type="EMBL" id="GAA1525720.1"/>
    </source>
</evidence>
<sequence>MVAELIEDREHALASLIDEAARVRRSDIARCIELLDRAAALVDRQQDHLHAGRLHAIRGEVELTRGDLLGAITAYQLSRMAWLAAGRALEARGAMLGRTAVMLAAGEYADVILLVGRILSGIERGSVTDEELATRLHLTAHQQLGSAHAATGDLAGAVRHFDLADDLARRLGDRYEVAQVALRRGRVLVADGLVHQALELLCDARQQALQEGAAHAAAAAVVPIAEALAAAGSPVSAMELLERIGPTLEQLGCGVAERDRALAEALLSAGLAEEAYERGLAARDAFRDAGRMAACARAELVCAAAALRLGRADTARHALVAAEQLATACGDVLSRDEARLLLARIACTEGSGDAAVLQLGRVLQDESVADTARVRATLLMAQALRDPQEAEARIAVASAEVDRLGRPELRLELRIVRARRLRQAGSTRQAAEELRAACAMAHLLTQRPRAGGGHGGLLAEASDELIDLLVEDGGHAALIEAWQRVRAAKASAFSALRAHTHGWHVDEAAVSAIDVDSLIAGARRGLTAGGQVATPDLPPVPEGPVVEYYVTGADVIAFVLREGQVHVRRLGGAAPETARLVSAWQQECHLVAVLGSGAAASPSLDALYDHLVLPLADLLADIELEPLEVAAHRHLLGVPFDALLDVGASWRRQLTPPELAAPMPAEPAEPAEPAAAGELRVLVLAAPDEQAPAIAAEAEMIAATLPRSEVRVGATATADALAGRIGSADLVHVAAHGRFHAGNPLFSALRLADGWLTAAELVDGRFDLRGRVIVLSACGSGRAAGHLLRPIGLAWACLSAGADGVVASLWPVDDEVTVTLMTHFYERIAAGDSPRTALGRARHAVARTHPHPYHWAAFRYFTPAA</sequence>
<gene>
    <name evidence="2" type="ORF">GCM10009788_31660</name>
</gene>
<evidence type="ECO:0000313" key="3">
    <source>
        <dbReference type="Proteomes" id="UP001500842"/>
    </source>
</evidence>
<dbReference type="Proteomes" id="UP001500842">
    <property type="component" value="Unassembled WGS sequence"/>
</dbReference>
<evidence type="ECO:0000259" key="1">
    <source>
        <dbReference type="Pfam" id="PF12770"/>
    </source>
</evidence>
<comment type="caution">
    <text evidence="2">The sequence shown here is derived from an EMBL/GenBank/DDBJ whole genome shotgun (WGS) entry which is preliminary data.</text>
</comment>
<reference evidence="2 3" key="1">
    <citation type="journal article" date="2019" name="Int. J. Syst. Evol. Microbiol.">
        <title>The Global Catalogue of Microorganisms (GCM) 10K type strain sequencing project: providing services to taxonomists for standard genome sequencing and annotation.</title>
        <authorList>
            <consortium name="The Broad Institute Genomics Platform"/>
            <consortium name="The Broad Institute Genome Sequencing Center for Infectious Disease"/>
            <person name="Wu L."/>
            <person name="Ma J."/>
        </authorList>
    </citation>
    <scope>NUCLEOTIDE SEQUENCE [LARGE SCALE GENOMIC DNA]</scope>
    <source>
        <strain evidence="2 3">JCM 14942</strain>
    </source>
</reference>
<protein>
    <submittedName>
        <fullName evidence="2">CHAT domain-containing protein</fullName>
    </submittedName>
</protein>
<keyword evidence="3" id="KW-1185">Reference proteome</keyword>
<name>A0ABN2AUN3_9ACTN</name>
<dbReference type="InterPro" id="IPR024983">
    <property type="entry name" value="CHAT_dom"/>
</dbReference>
<feature type="domain" description="CHAT" evidence="1">
    <location>
        <begin position="603"/>
        <end position="858"/>
    </location>
</feature>